<evidence type="ECO:0000256" key="3">
    <source>
        <dbReference type="ARBA" id="ARBA00022946"/>
    </source>
</evidence>
<dbReference type="PIRSF" id="PIRSF031890">
    <property type="entry name" value="UCP031890_transporter_Tim44"/>
    <property type="match status" value="1"/>
</dbReference>
<keyword evidence="4 6" id="KW-0472">Membrane</keyword>
<organism evidence="8 9">
    <name type="scientific">Acuticoccus sediminis</name>
    <dbReference type="NCBI Taxonomy" id="2184697"/>
    <lineage>
        <taxon>Bacteria</taxon>
        <taxon>Pseudomonadati</taxon>
        <taxon>Pseudomonadota</taxon>
        <taxon>Alphaproteobacteria</taxon>
        <taxon>Hyphomicrobiales</taxon>
        <taxon>Amorphaceae</taxon>
        <taxon>Acuticoccus</taxon>
    </lineage>
</organism>
<protein>
    <submittedName>
        <fullName evidence="8">Calcium-binding protein</fullName>
    </submittedName>
</protein>
<sequence length="236" mass="25874">MSEFFDIYNLMILALAIAIFLRLRSVLGRRTGNERPPYDPYTARSGNESRGNDNVVSLPRQGANAQAGGPEPSVVEERLKPVATKDTPLYNALKEIVVADPSFEPKQFLNGAQMAYEMIVTAFAGGDRDTLRPLLSEEVMEGFSAAISDREAHGQSMSTTLIGIDKMSITDASLKAKVARVTTRIDSQMISATYDRDGNLVDGDPNKVADVVDVWTFERRVDVDNPNWTLVATESA</sequence>
<dbReference type="PANTHER" id="PTHR10721:SF1">
    <property type="entry name" value="MITOCHONDRIAL IMPORT INNER MEMBRANE TRANSLOCASE SUBUNIT TIM44"/>
    <property type="match status" value="1"/>
</dbReference>
<dbReference type="Gene3D" id="3.10.450.240">
    <property type="match status" value="1"/>
</dbReference>
<evidence type="ECO:0000256" key="6">
    <source>
        <dbReference type="SAM" id="Phobius"/>
    </source>
</evidence>
<comment type="similarity">
    <text evidence="2">Belongs to the Tim44 family.</text>
</comment>
<dbReference type="SMART" id="SM00978">
    <property type="entry name" value="Tim44"/>
    <property type="match status" value="1"/>
</dbReference>
<accession>A0A8B2P477</accession>
<keyword evidence="6" id="KW-0812">Transmembrane</keyword>
<feature type="region of interest" description="Disordered" evidence="5">
    <location>
        <begin position="32"/>
        <end position="73"/>
    </location>
</feature>
<name>A0A8B2P477_9HYPH</name>
<evidence type="ECO:0000259" key="7">
    <source>
        <dbReference type="SMART" id="SM00978"/>
    </source>
</evidence>
<dbReference type="InterPro" id="IPR007379">
    <property type="entry name" value="Tim44-like_dom"/>
</dbReference>
<evidence type="ECO:0000256" key="5">
    <source>
        <dbReference type="SAM" id="MobiDB-lite"/>
    </source>
</evidence>
<dbReference type="PANTHER" id="PTHR10721">
    <property type="entry name" value="MITOCHONDRIAL IMPORT INNER MEMBRANE TRANSLOCASE SUBUNIT TIM44"/>
    <property type="match status" value="1"/>
</dbReference>
<evidence type="ECO:0000256" key="2">
    <source>
        <dbReference type="ARBA" id="ARBA00009597"/>
    </source>
</evidence>
<dbReference type="SUPFAM" id="SSF54427">
    <property type="entry name" value="NTF2-like"/>
    <property type="match status" value="1"/>
</dbReference>
<dbReference type="InterPro" id="IPR016985">
    <property type="entry name" value="UCP031890_Tim44-rel"/>
</dbReference>
<gene>
    <name evidence="8" type="ORF">DLJ53_02425</name>
</gene>
<dbReference type="AlphaFoldDB" id="A0A8B2P477"/>
<keyword evidence="3" id="KW-0809">Transit peptide</keyword>
<comment type="caution">
    <text evidence="8">The sequence shown here is derived from an EMBL/GenBank/DDBJ whole genome shotgun (WGS) entry which is preliminary data.</text>
</comment>
<evidence type="ECO:0000256" key="4">
    <source>
        <dbReference type="ARBA" id="ARBA00023136"/>
    </source>
</evidence>
<dbReference type="GO" id="GO:0030150">
    <property type="term" value="P:protein import into mitochondrial matrix"/>
    <property type="evidence" value="ECO:0007669"/>
    <property type="project" value="TreeGrafter"/>
</dbReference>
<feature type="transmembrane region" description="Helical" evidence="6">
    <location>
        <begin position="6"/>
        <end position="23"/>
    </location>
</feature>
<dbReference type="GO" id="GO:0016020">
    <property type="term" value="C:membrane"/>
    <property type="evidence" value="ECO:0007669"/>
    <property type="project" value="UniProtKB-SubCell"/>
</dbReference>
<keyword evidence="6" id="KW-1133">Transmembrane helix</keyword>
<evidence type="ECO:0000313" key="9">
    <source>
        <dbReference type="Proteomes" id="UP000249590"/>
    </source>
</evidence>
<dbReference type="NCBIfam" id="NF033779">
    <property type="entry name" value="Tim44_TimA_adap"/>
    <property type="match status" value="1"/>
</dbReference>
<dbReference type="InterPro" id="IPR039544">
    <property type="entry name" value="Tim44-like"/>
</dbReference>
<evidence type="ECO:0000313" key="8">
    <source>
        <dbReference type="EMBL" id="RAI03389.1"/>
    </source>
</evidence>
<dbReference type="EMBL" id="QHHQ01000001">
    <property type="protein sequence ID" value="RAI03389.1"/>
    <property type="molecule type" value="Genomic_DNA"/>
</dbReference>
<dbReference type="Proteomes" id="UP000249590">
    <property type="component" value="Unassembled WGS sequence"/>
</dbReference>
<dbReference type="RefSeq" id="WP_111342030.1">
    <property type="nucleotide sequence ID" value="NZ_QHHQ01000001.1"/>
</dbReference>
<reference evidence="8 9" key="1">
    <citation type="submission" date="2018-05" db="EMBL/GenBank/DDBJ databases">
        <title>Acuticoccus sediminis sp. nov., isolated from deep-sea sediment of Indian Ocean.</title>
        <authorList>
            <person name="Liu X."/>
            <person name="Lai Q."/>
            <person name="Du Y."/>
            <person name="Sun F."/>
            <person name="Zhang X."/>
            <person name="Wang S."/>
            <person name="Shao Z."/>
        </authorList>
    </citation>
    <scope>NUCLEOTIDE SEQUENCE [LARGE SCALE GENOMIC DNA]</scope>
    <source>
        <strain evidence="8 9">PTG4-2</strain>
    </source>
</reference>
<comment type="subcellular location">
    <subcellularLocation>
        <location evidence="1">Membrane</location>
    </subcellularLocation>
</comment>
<dbReference type="GO" id="GO:0051087">
    <property type="term" value="F:protein-folding chaperone binding"/>
    <property type="evidence" value="ECO:0007669"/>
    <property type="project" value="TreeGrafter"/>
</dbReference>
<feature type="domain" description="Tim44-like" evidence="7">
    <location>
        <begin position="89"/>
        <end position="235"/>
    </location>
</feature>
<proteinExistence type="inferred from homology"/>
<dbReference type="Pfam" id="PF04280">
    <property type="entry name" value="Tim44"/>
    <property type="match status" value="1"/>
</dbReference>
<keyword evidence="9" id="KW-1185">Reference proteome</keyword>
<dbReference type="InterPro" id="IPR032710">
    <property type="entry name" value="NTF2-like_dom_sf"/>
</dbReference>
<feature type="compositionally biased region" description="Polar residues" evidence="5">
    <location>
        <begin position="44"/>
        <end position="55"/>
    </location>
</feature>
<dbReference type="OrthoDB" id="9798618at2"/>
<evidence type="ECO:0000256" key="1">
    <source>
        <dbReference type="ARBA" id="ARBA00004370"/>
    </source>
</evidence>